<dbReference type="OrthoDB" id="414945at2759"/>
<dbReference type="KEGG" id="nta:107779403"/>
<protein>
    <recommendedName>
        <fullName evidence="1">Reverse transcriptase Ty1/copia-type domain-containing protein</fullName>
    </recommendedName>
</protein>
<dbReference type="InterPro" id="IPR043502">
    <property type="entry name" value="DNA/RNA_pol_sf"/>
</dbReference>
<organism evidence="2">
    <name type="scientific">Nicotiana tabacum</name>
    <name type="common">Common tobacco</name>
    <dbReference type="NCBI Taxonomy" id="4097"/>
    <lineage>
        <taxon>Eukaryota</taxon>
        <taxon>Viridiplantae</taxon>
        <taxon>Streptophyta</taxon>
        <taxon>Embryophyta</taxon>
        <taxon>Tracheophyta</taxon>
        <taxon>Spermatophyta</taxon>
        <taxon>Magnoliopsida</taxon>
        <taxon>eudicotyledons</taxon>
        <taxon>Gunneridae</taxon>
        <taxon>Pentapetalae</taxon>
        <taxon>asterids</taxon>
        <taxon>lamiids</taxon>
        <taxon>Solanales</taxon>
        <taxon>Solanaceae</taxon>
        <taxon>Nicotianoideae</taxon>
        <taxon>Nicotianeae</taxon>
        <taxon>Nicotiana</taxon>
    </lineage>
</organism>
<dbReference type="RefSeq" id="XP_016455325.1">
    <property type="nucleotide sequence ID" value="XM_016599839.1"/>
</dbReference>
<reference evidence="2" key="1">
    <citation type="submission" date="2025-08" db="UniProtKB">
        <authorList>
            <consortium name="RefSeq"/>
        </authorList>
    </citation>
    <scope>IDENTIFICATION</scope>
</reference>
<feature type="domain" description="Reverse transcriptase Ty1/copia-type" evidence="1">
    <location>
        <begin position="2"/>
        <end position="47"/>
    </location>
</feature>
<evidence type="ECO:0000259" key="1">
    <source>
        <dbReference type="Pfam" id="PF07727"/>
    </source>
</evidence>
<dbReference type="PaxDb" id="4097-A0A1S3YTM2"/>
<proteinExistence type="predicted"/>
<dbReference type="STRING" id="4097.A0A1S3YTM2"/>
<evidence type="ECO:0000313" key="2">
    <source>
        <dbReference type="RefSeq" id="XP_016455325.1"/>
    </source>
</evidence>
<dbReference type="PANTHER" id="PTHR11439:SF470">
    <property type="entry name" value="CYSTEINE-RICH RLK (RECEPTOR-LIKE PROTEIN KINASE) 8"/>
    <property type="match status" value="1"/>
</dbReference>
<gene>
    <name evidence="2" type="primary">LOC107779403</name>
</gene>
<dbReference type="InterPro" id="IPR013103">
    <property type="entry name" value="RVT_2"/>
</dbReference>
<dbReference type="AlphaFoldDB" id="A0A1S3YTM2"/>
<dbReference type="PANTHER" id="PTHR11439">
    <property type="entry name" value="GAG-POL-RELATED RETROTRANSPOSON"/>
    <property type="match status" value="1"/>
</dbReference>
<name>A0A1S3YTM2_TOBAC</name>
<dbReference type="SUPFAM" id="SSF56672">
    <property type="entry name" value="DNA/RNA polymerases"/>
    <property type="match status" value="1"/>
</dbReference>
<sequence>MSIVKYLIVVAVKKNWSLFQTDVNNVFLHGDLDEEVYMKLPPGLSVASPSSVSLACIEVTVFPDGVLLNQKKFVSDMLKEFDFLGVTSVASPLELTPKLKDVEDEVLSSPEKYRRLIGKLLFLTHTRPNICFDVQHLSQFLHTLRIPHMVVAHHLLCYLKGTHDFGLFYSNNLDFSVKAYTDSD</sequence>
<dbReference type="Pfam" id="PF07727">
    <property type="entry name" value="RVT_2"/>
    <property type="match status" value="1"/>
</dbReference>
<accession>A0A1S3YTM2</accession>